<dbReference type="AlphaFoldDB" id="A0A7C9ILB3"/>
<evidence type="ECO:0000259" key="14">
    <source>
        <dbReference type="PROSITE" id="PS50112"/>
    </source>
</evidence>
<dbReference type="GO" id="GO:0006355">
    <property type="term" value="P:regulation of DNA-templated transcription"/>
    <property type="evidence" value="ECO:0007669"/>
    <property type="project" value="InterPro"/>
</dbReference>
<keyword evidence="17" id="KW-1185">Reference proteome</keyword>
<dbReference type="CDD" id="cd00082">
    <property type="entry name" value="HisKA"/>
    <property type="match status" value="1"/>
</dbReference>
<protein>
    <recommendedName>
        <fullName evidence="3">histidine kinase</fullName>
        <ecNumber evidence="3">2.7.13.3</ecNumber>
    </recommendedName>
</protein>
<evidence type="ECO:0000256" key="10">
    <source>
        <dbReference type="PROSITE-ProRule" id="PRU00169"/>
    </source>
</evidence>
<dbReference type="Gene3D" id="3.30.450.20">
    <property type="entry name" value="PAS domain"/>
    <property type="match status" value="3"/>
</dbReference>
<dbReference type="PANTHER" id="PTHR45339">
    <property type="entry name" value="HYBRID SIGNAL TRANSDUCTION HISTIDINE KINASE J"/>
    <property type="match status" value="1"/>
</dbReference>
<dbReference type="CDD" id="cd00130">
    <property type="entry name" value="PAS"/>
    <property type="match status" value="3"/>
</dbReference>
<dbReference type="InterPro" id="IPR013656">
    <property type="entry name" value="PAS_4"/>
</dbReference>
<dbReference type="SMART" id="SM00091">
    <property type="entry name" value="PAS"/>
    <property type="match status" value="3"/>
</dbReference>
<keyword evidence="7 11" id="KW-1133">Transmembrane helix</keyword>
<proteinExistence type="predicted"/>
<evidence type="ECO:0000259" key="12">
    <source>
        <dbReference type="PROSITE" id="PS50109"/>
    </source>
</evidence>
<evidence type="ECO:0000259" key="13">
    <source>
        <dbReference type="PROSITE" id="PS50110"/>
    </source>
</evidence>
<feature type="transmembrane region" description="Helical" evidence="11">
    <location>
        <begin position="72"/>
        <end position="91"/>
    </location>
</feature>
<keyword evidence="5 10" id="KW-0597">Phosphoprotein</keyword>
<organism evidence="16 17">
    <name type="scientific">Solidesulfovibrio aerotolerans</name>
    <dbReference type="NCBI Taxonomy" id="295255"/>
    <lineage>
        <taxon>Bacteria</taxon>
        <taxon>Pseudomonadati</taxon>
        <taxon>Thermodesulfobacteriota</taxon>
        <taxon>Desulfovibrionia</taxon>
        <taxon>Desulfovibrionales</taxon>
        <taxon>Desulfovibrionaceae</taxon>
        <taxon>Solidesulfovibrio</taxon>
    </lineage>
</organism>
<dbReference type="InterPro" id="IPR036097">
    <property type="entry name" value="HisK_dim/P_sf"/>
</dbReference>
<comment type="caution">
    <text evidence="16">The sequence shown here is derived from an EMBL/GenBank/DDBJ whole genome shotgun (WGS) entry which is preliminary data.</text>
</comment>
<dbReference type="InterPro" id="IPR001610">
    <property type="entry name" value="PAC"/>
</dbReference>
<dbReference type="GO" id="GO:0000155">
    <property type="term" value="F:phosphorelay sensor kinase activity"/>
    <property type="evidence" value="ECO:0007669"/>
    <property type="project" value="InterPro"/>
</dbReference>
<dbReference type="Pfam" id="PF00512">
    <property type="entry name" value="HisKA"/>
    <property type="match status" value="1"/>
</dbReference>
<dbReference type="Gene3D" id="1.10.287.130">
    <property type="match status" value="1"/>
</dbReference>
<dbReference type="GO" id="GO:0071555">
    <property type="term" value="P:cell wall organization"/>
    <property type="evidence" value="ECO:0007669"/>
    <property type="project" value="InterPro"/>
</dbReference>
<dbReference type="SUPFAM" id="SSF52172">
    <property type="entry name" value="CheY-like"/>
    <property type="match status" value="1"/>
</dbReference>
<dbReference type="Gene3D" id="3.40.50.2300">
    <property type="match status" value="1"/>
</dbReference>
<keyword evidence="9 11" id="KW-0472">Membrane</keyword>
<dbReference type="SUPFAM" id="SSF55874">
    <property type="entry name" value="ATPase domain of HSP90 chaperone/DNA topoisomerase II/histidine kinase"/>
    <property type="match status" value="1"/>
</dbReference>
<dbReference type="Pfam" id="PF02518">
    <property type="entry name" value="HATPase_c"/>
    <property type="match status" value="1"/>
</dbReference>
<evidence type="ECO:0000256" key="7">
    <source>
        <dbReference type="ARBA" id="ARBA00022989"/>
    </source>
</evidence>
<evidence type="ECO:0000256" key="2">
    <source>
        <dbReference type="ARBA" id="ARBA00004651"/>
    </source>
</evidence>
<evidence type="ECO:0000313" key="17">
    <source>
        <dbReference type="Proteomes" id="UP000482487"/>
    </source>
</evidence>
<dbReference type="SMART" id="SM00086">
    <property type="entry name" value="PAC"/>
    <property type="match status" value="3"/>
</dbReference>
<evidence type="ECO:0000256" key="9">
    <source>
        <dbReference type="ARBA" id="ARBA00023136"/>
    </source>
</evidence>
<name>A0A7C9ILB3_9BACT</name>
<evidence type="ECO:0000256" key="5">
    <source>
        <dbReference type="ARBA" id="ARBA00022553"/>
    </source>
</evidence>
<dbReference type="RefSeq" id="WP_160960108.1">
    <property type="nucleotide sequence ID" value="NZ_WVUD01000010.1"/>
</dbReference>
<evidence type="ECO:0000256" key="6">
    <source>
        <dbReference type="ARBA" id="ARBA00022692"/>
    </source>
</evidence>
<dbReference type="Pfam" id="PF08448">
    <property type="entry name" value="PAS_4"/>
    <property type="match status" value="1"/>
</dbReference>
<feature type="domain" description="Response regulatory" evidence="13">
    <location>
        <begin position="836"/>
        <end position="955"/>
    </location>
</feature>
<keyword evidence="8" id="KW-0902">Two-component regulatory system</keyword>
<feature type="transmembrane region" description="Helical" evidence="11">
    <location>
        <begin position="167"/>
        <end position="190"/>
    </location>
</feature>
<dbReference type="PROSITE" id="PS50112">
    <property type="entry name" value="PAS"/>
    <property type="match status" value="3"/>
</dbReference>
<feature type="transmembrane region" description="Helical" evidence="11">
    <location>
        <begin position="103"/>
        <end position="124"/>
    </location>
</feature>
<dbReference type="EMBL" id="WVUD01000010">
    <property type="protein sequence ID" value="MYL83064.1"/>
    <property type="molecule type" value="Genomic_DNA"/>
</dbReference>
<dbReference type="Pfam" id="PF00072">
    <property type="entry name" value="Response_reg"/>
    <property type="match status" value="1"/>
</dbReference>
<feature type="domain" description="PAS" evidence="14">
    <location>
        <begin position="327"/>
        <end position="397"/>
    </location>
</feature>
<feature type="transmembrane region" description="Helical" evidence="11">
    <location>
        <begin position="40"/>
        <end position="60"/>
    </location>
</feature>
<dbReference type="GO" id="GO:0005886">
    <property type="term" value="C:plasma membrane"/>
    <property type="evidence" value="ECO:0007669"/>
    <property type="project" value="UniProtKB-SubCell"/>
</dbReference>
<sequence length="965" mass="107561">MEHNSFVGLFQNISLLLAVALLFEVAVVRFKKSNTLLTQVFTGVALGGLGVVVMLTPWTLIPGVVFDTRSVLVGIAGLFFGPLSTVIAVLMTSAFRLNQGGQGAWTGVSVIIASGIIGLVWRYFKGRQLHQMTWRELYLFGFVVHIAMLVLMLTLPWHIAMRVLSNIALPVILIYPVGTALLGSLLVNYLGRERTGKQLSESMERYRLLVDTANEGIWAMDREHVTTYVNAAMANMLGYRQVEMIGSKVENYLYPEDVELHRKSMAQRHKGKDEVYERRFRRKDGKELWTMVSAKALKNESNVFQGSFAMFTDITLRKVAENALAKSELMLRMIMNTIPDLVWLKDVDGVYLHCNKKFERFFGADEATIVGKDDYAFLNKELADFFRDNDRKAINSEGPRINEEWLTFASDGYHGLFETIKAPMHDDHGKLIGVLGIARDITARKTTEEALRESETRFKALHNASFGGIAIHDKGVILECNLGLSEMFGYSREELIGMDGLLLVANGSRDVVMSRILSGYEKPYEEYGLRKNGEEFPMRLEARNLPYKGKMVRAVEFRDITDSVNAAKALLAAKEAAESATQAKSEFLANMSHEVRTPLNGVLGMLQLLQTTEQSDEQKEYILGAIKSTRRLTRLLADILDISKIESGKLQIIEAEFSTVCLQESIIEIFHPTAREKSLNFNFHVDTQVPPRLIGDETRVRQILFNLVGNAIKFTESGSVLVEATLLPAKDNENFRVLFAVSDTGIGISDEQLKDIFEPFVQGEQSYTRCYQGAGLGLAIVRKLVKILGGEMAIDNAAGNGTTIYVSLPFKLPVSHQKQAEMQPYQTDEPVGAPWRILLVEDEELSLFSGKRMLHKMGYSVTTAPDGMEALGILHEQDFDLVLMDIQMPVMDGVEATKAIRGSSDLGAKSQIPIIAMTAYAMTGDKERFLAAGMDDYISKPVDRDELKTVIERVMGKGSPACQGV</sequence>
<dbReference type="InterPro" id="IPR000014">
    <property type="entry name" value="PAS"/>
</dbReference>
<feature type="transmembrane region" description="Helical" evidence="11">
    <location>
        <begin position="6"/>
        <end position="28"/>
    </location>
</feature>
<dbReference type="CDD" id="cd17546">
    <property type="entry name" value="REC_hyHK_CKI1_RcsC-like"/>
    <property type="match status" value="1"/>
</dbReference>
<dbReference type="CDD" id="cd16922">
    <property type="entry name" value="HATPase_EvgS-ArcB-TorS-like"/>
    <property type="match status" value="1"/>
</dbReference>
<gene>
    <name evidence="16" type="ORF">GTA51_07935</name>
</gene>
<keyword evidence="6 11" id="KW-0812">Transmembrane</keyword>
<evidence type="ECO:0000313" key="16">
    <source>
        <dbReference type="EMBL" id="MYL83064.1"/>
    </source>
</evidence>
<dbReference type="InterPro" id="IPR036890">
    <property type="entry name" value="HATPase_C_sf"/>
</dbReference>
<feature type="domain" description="PAC" evidence="15">
    <location>
        <begin position="274"/>
        <end position="326"/>
    </location>
</feature>
<dbReference type="SUPFAM" id="SSF55785">
    <property type="entry name" value="PYP-like sensor domain (PAS domain)"/>
    <property type="match status" value="3"/>
</dbReference>
<dbReference type="SMART" id="SM00388">
    <property type="entry name" value="HisKA"/>
    <property type="match status" value="1"/>
</dbReference>
<dbReference type="SUPFAM" id="SSF47384">
    <property type="entry name" value="Homodimeric domain of signal transducing histidine kinase"/>
    <property type="match status" value="1"/>
</dbReference>
<dbReference type="PROSITE" id="PS50110">
    <property type="entry name" value="RESPONSE_REGULATORY"/>
    <property type="match status" value="1"/>
</dbReference>
<dbReference type="InterPro" id="IPR005467">
    <property type="entry name" value="His_kinase_dom"/>
</dbReference>
<feature type="domain" description="PAC" evidence="15">
    <location>
        <begin position="401"/>
        <end position="453"/>
    </location>
</feature>
<feature type="domain" description="PAS" evidence="14">
    <location>
        <begin position="202"/>
        <end position="272"/>
    </location>
</feature>
<dbReference type="EC" id="2.7.13.3" evidence="3"/>
<feature type="transmembrane region" description="Helical" evidence="11">
    <location>
        <begin position="136"/>
        <end position="155"/>
    </location>
</feature>
<dbReference type="InterPro" id="IPR011006">
    <property type="entry name" value="CheY-like_superfamily"/>
</dbReference>
<dbReference type="InterPro" id="IPR013767">
    <property type="entry name" value="PAS_fold"/>
</dbReference>
<dbReference type="InterPro" id="IPR003594">
    <property type="entry name" value="HATPase_dom"/>
</dbReference>
<dbReference type="InterPro" id="IPR001789">
    <property type="entry name" value="Sig_transdc_resp-reg_receiver"/>
</dbReference>
<evidence type="ECO:0000256" key="11">
    <source>
        <dbReference type="SAM" id="Phobius"/>
    </source>
</evidence>
<dbReference type="PROSITE" id="PS50109">
    <property type="entry name" value="HIS_KIN"/>
    <property type="match status" value="1"/>
</dbReference>
<dbReference type="SMART" id="SM00387">
    <property type="entry name" value="HATPase_c"/>
    <property type="match status" value="1"/>
</dbReference>
<evidence type="ECO:0000256" key="1">
    <source>
        <dbReference type="ARBA" id="ARBA00000085"/>
    </source>
</evidence>
<dbReference type="Pfam" id="PF00989">
    <property type="entry name" value="PAS"/>
    <property type="match status" value="1"/>
</dbReference>
<comment type="catalytic activity">
    <reaction evidence="1">
        <text>ATP + protein L-histidine = ADP + protein N-phospho-L-histidine.</text>
        <dbReference type="EC" id="2.7.13.3"/>
    </reaction>
</comment>
<dbReference type="SMART" id="SM00448">
    <property type="entry name" value="REC"/>
    <property type="match status" value="1"/>
</dbReference>
<dbReference type="InterPro" id="IPR004358">
    <property type="entry name" value="Sig_transdc_His_kin-like_C"/>
</dbReference>
<dbReference type="FunFam" id="3.30.565.10:FF:000010">
    <property type="entry name" value="Sensor histidine kinase RcsC"/>
    <property type="match status" value="1"/>
</dbReference>
<reference evidence="16 17" key="1">
    <citation type="submission" date="2020-01" db="EMBL/GenBank/DDBJ databases">
        <title>Genome sequence of Desulfovibrio aerotolerans DSM 16695(T).</title>
        <authorList>
            <person name="Karnachuk O."/>
            <person name="Avakyan M."/>
            <person name="Mardanov A."/>
            <person name="Kadnikov V."/>
            <person name="Ravin N."/>
        </authorList>
    </citation>
    <scope>NUCLEOTIDE SEQUENCE [LARGE SCALE GENOMIC DNA]</scope>
    <source>
        <strain evidence="16 17">DSM 16695</strain>
    </source>
</reference>
<dbReference type="InterPro" id="IPR000700">
    <property type="entry name" value="PAS-assoc_C"/>
</dbReference>
<dbReference type="Proteomes" id="UP000482487">
    <property type="component" value="Unassembled WGS sequence"/>
</dbReference>
<feature type="domain" description="Histidine kinase" evidence="12">
    <location>
        <begin position="590"/>
        <end position="812"/>
    </location>
</feature>
<dbReference type="InterPro" id="IPR011620">
    <property type="entry name" value="Sig_transdc_His_kinase_LytS_TM"/>
</dbReference>
<feature type="modified residue" description="4-aspartylphosphate" evidence="10">
    <location>
        <position position="885"/>
    </location>
</feature>
<evidence type="ECO:0000256" key="8">
    <source>
        <dbReference type="ARBA" id="ARBA00023012"/>
    </source>
</evidence>
<evidence type="ECO:0000259" key="15">
    <source>
        <dbReference type="PROSITE" id="PS50113"/>
    </source>
</evidence>
<dbReference type="InterPro" id="IPR003661">
    <property type="entry name" value="HisK_dim/P_dom"/>
</dbReference>
<accession>A0A7C9ILB3</accession>
<dbReference type="OrthoDB" id="5438911at2"/>
<dbReference type="NCBIfam" id="TIGR00229">
    <property type="entry name" value="sensory_box"/>
    <property type="match status" value="3"/>
</dbReference>
<keyword evidence="4" id="KW-1003">Cell membrane</keyword>
<feature type="domain" description="PAS" evidence="14">
    <location>
        <begin position="453"/>
        <end position="497"/>
    </location>
</feature>
<dbReference type="PANTHER" id="PTHR45339:SF1">
    <property type="entry name" value="HYBRID SIGNAL TRANSDUCTION HISTIDINE KINASE J"/>
    <property type="match status" value="1"/>
</dbReference>
<evidence type="ECO:0000256" key="3">
    <source>
        <dbReference type="ARBA" id="ARBA00012438"/>
    </source>
</evidence>
<comment type="subcellular location">
    <subcellularLocation>
        <location evidence="2">Cell membrane</location>
        <topology evidence="2">Multi-pass membrane protein</topology>
    </subcellularLocation>
</comment>
<evidence type="ECO:0000256" key="4">
    <source>
        <dbReference type="ARBA" id="ARBA00022475"/>
    </source>
</evidence>
<dbReference type="Pfam" id="PF13426">
    <property type="entry name" value="PAS_9"/>
    <property type="match status" value="1"/>
</dbReference>
<dbReference type="InterPro" id="IPR035965">
    <property type="entry name" value="PAS-like_dom_sf"/>
</dbReference>
<dbReference type="PRINTS" id="PR00344">
    <property type="entry name" value="BCTRLSENSOR"/>
</dbReference>
<dbReference type="Gene3D" id="3.30.565.10">
    <property type="entry name" value="Histidine kinase-like ATPase, C-terminal domain"/>
    <property type="match status" value="1"/>
</dbReference>
<dbReference type="Pfam" id="PF07694">
    <property type="entry name" value="5TM-5TMR_LYT"/>
    <property type="match status" value="1"/>
</dbReference>
<dbReference type="PROSITE" id="PS50113">
    <property type="entry name" value="PAC"/>
    <property type="match status" value="2"/>
</dbReference>